<gene>
    <name evidence="6" type="ORF">BS50DRAFT_577990</name>
</gene>
<evidence type="ECO:0000256" key="5">
    <source>
        <dbReference type="SAM" id="SignalP"/>
    </source>
</evidence>
<dbReference type="GO" id="GO:0000032">
    <property type="term" value="P:cell wall mannoprotein biosynthetic process"/>
    <property type="evidence" value="ECO:0007669"/>
    <property type="project" value="TreeGrafter"/>
</dbReference>
<feature type="compositionally biased region" description="Polar residues" evidence="4">
    <location>
        <begin position="35"/>
        <end position="47"/>
    </location>
</feature>
<dbReference type="GO" id="GO:0016020">
    <property type="term" value="C:membrane"/>
    <property type="evidence" value="ECO:0007669"/>
    <property type="project" value="InterPro"/>
</dbReference>
<dbReference type="PANTHER" id="PTHR31121">
    <property type="entry name" value="ALPHA-1,2 MANNOSYLTRANSFERASE KTR1"/>
    <property type="match status" value="1"/>
</dbReference>
<evidence type="ECO:0000256" key="1">
    <source>
        <dbReference type="ARBA" id="ARBA00007677"/>
    </source>
</evidence>
<keyword evidence="7" id="KW-1185">Reference proteome</keyword>
<keyword evidence="3 6" id="KW-0808">Transferase</keyword>
<dbReference type="Proteomes" id="UP000240883">
    <property type="component" value="Unassembled WGS sequence"/>
</dbReference>
<comment type="similarity">
    <text evidence="1">Belongs to the glycosyltransferase 15 family.</text>
</comment>
<feature type="compositionally biased region" description="Low complexity" evidence="4">
    <location>
        <begin position="48"/>
        <end position="60"/>
    </location>
</feature>
<keyword evidence="2" id="KW-0328">Glycosyltransferase</keyword>
<dbReference type="InterPro" id="IPR029044">
    <property type="entry name" value="Nucleotide-diphossugar_trans"/>
</dbReference>
<dbReference type="FunFam" id="3.90.550.10:FF:000051">
    <property type="entry name" value="Alpha-1,2-mannosyltransferase (Ktr4)"/>
    <property type="match status" value="1"/>
</dbReference>
<reference evidence="6 7" key="1">
    <citation type="journal article" date="2018" name="Front. Microbiol.">
        <title>Genome-Wide Analysis of Corynespora cassiicola Leaf Fall Disease Putative Effectors.</title>
        <authorList>
            <person name="Lopez D."/>
            <person name="Ribeiro S."/>
            <person name="Label P."/>
            <person name="Fumanal B."/>
            <person name="Venisse J.S."/>
            <person name="Kohler A."/>
            <person name="de Oliveira R.R."/>
            <person name="Labutti K."/>
            <person name="Lipzen A."/>
            <person name="Lail K."/>
            <person name="Bauer D."/>
            <person name="Ohm R.A."/>
            <person name="Barry K.W."/>
            <person name="Spatafora J."/>
            <person name="Grigoriev I.V."/>
            <person name="Martin F.M."/>
            <person name="Pujade-Renaud V."/>
        </authorList>
    </citation>
    <scope>NUCLEOTIDE SEQUENCE [LARGE SCALE GENOMIC DNA]</scope>
    <source>
        <strain evidence="6 7">Philippines</strain>
    </source>
</reference>
<name>A0A2T2N9N2_CORCC</name>
<dbReference type="AlphaFoldDB" id="A0A2T2N9N2"/>
<feature type="compositionally biased region" description="Polar residues" evidence="4">
    <location>
        <begin position="84"/>
        <end position="103"/>
    </location>
</feature>
<dbReference type="EMBL" id="KZ678142">
    <property type="protein sequence ID" value="PSN62137.1"/>
    <property type="molecule type" value="Genomic_DNA"/>
</dbReference>
<organism evidence="6 7">
    <name type="scientific">Corynespora cassiicola Philippines</name>
    <dbReference type="NCBI Taxonomy" id="1448308"/>
    <lineage>
        <taxon>Eukaryota</taxon>
        <taxon>Fungi</taxon>
        <taxon>Dikarya</taxon>
        <taxon>Ascomycota</taxon>
        <taxon>Pezizomycotina</taxon>
        <taxon>Dothideomycetes</taxon>
        <taxon>Pleosporomycetidae</taxon>
        <taxon>Pleosporales</taxon>
        <taxon>Corynesporascaceae</taxon>
        <taxon>Corynespora</taxon>
    </lineage>
</organism>
<evidence type="ECO:0000313" key="7">
    <source>
        <dbReference type="Proteomes" id="UP000240883"/>
    </source>
</evidence>
<dbReference type="InterPro" id="IPR002685">
    <property type="entry name" value="Glyco_trans_15"/>
</dbReference>
<sequence>MAGTQRYLRYIVFALICLILLFFISSSSSVPSTSWPTYNQNQGNGAVQGTPGNQGTTTPNDAAEAIPSPQPPKTGQDPLDTNEKPATTPNNGNALPPATNSGERMNATFVTLARNSDIWEIAKSIRHVEDRFNRKFNYDWVFLNDDDFNDEFKKVTSALVSGKTKYGKIPKEHWSFPDFIDQDKAAKVREEMKEKKIIYGDSVSYRHMCRYESGFFFRHPLMLDYEWYWRVEPSIELYCDIDYDTFKFMADNKKKYSFVLSLYEYVETIPTLWDAVKNFTKHYPQHVVEGNSMKFLSDDDGKTYNHCHFWSNFEIGNLNWLRSDAYIDYFNSLDQAGGFFYERWGDAPVHSIAAGLMLKKEELHFFNDIAYYHVPFTHCPTGEQYRLDRKCHCNPKDNFDWNGYSCKWIPGS</sequence>
<accession>A0A2T2N9N2</accession>
<evidence type="ECO:0000256" key="2">
    <source>
        <dbReference type="ARBA" id="ARBA00022676"/>
    </source>
</evidence>
<dbReference type="GO" id="GO:0000026">
    <property type="term" value="F:alpha-1,2-mannosyltransferase activity"/>
    <property type="evidence" value="ECO:0007669"/>
    <property type="project" value="TreeGrafter"/>
</dbReference>
<feature type="chain" id="PRO_5015604605" evidence="5">
    <location>
        <begin position="30"/>
        <end position="412"/>
    </location>
</feature>
<evidence type="ECO:0000256" key="3">
    <source>
        <dbReference type="ARBA" id="ARBA00022679"/>
    </source>
</evidence>
<feature type="signal peptide" evidence="5">
    <location>
        <begin position="1"/>
        <end position="29"/>
    </location>
</feature>
<dbReference type="PANTHER" id="PTHR31121:SF6">
    <property type="entry name" value="ALPHA-1,2 MANNOSYLTRANSFERASE KTR1"/>
    <property type="match status" value="1"/>
</dbReference>
<keyword evidence="5" id="KW-0732">Signal</keyword>
<dbReference type="Pfam" id="PF01793">
    <property type="entry name" value="Glyco_transf_15"/>
    <property type="match status" value="1"/>
</dbReference>
<dbReference type="SUPFAM" id="SSF53448">
    <property type="entry name" value="Nucleotide-diphospho-sugar transferases"/>
    <property type="match status" value="1"/>
</dbReference>
<dbReference type="OrthoDB" id="439943at2759"/>
<dbReference type="Gene3D" id="3.90.550.10">
    <property type="entry name" value="Spore Coat Polysaccharide Biosynthesis Protein SpsA, Chain A"/>
    <property type="match status" value="1"/>
</dbReference>
<dbReference type="STRING" id="1448308.A0A2T2N9N2"/>
<protein>
    <submittedName>
        <fullName evidence="6">Glycosyl transferase</fullName>
    </submittedName>
</protein>
<dbReference type="GO" id="GO:0006493">
    <property type="term" value="P:protein O-linked glycosylation"/>
    <property type="evidence" value="ECO:0007669"/>
    <property type="project" value="TreeGrafter"/>
</dbReference>
<feature type="region of interest" description="Disordered" evidence="4">
    <location>
        <begin position="33"/>
        <end position="103"/>
    </location>
</feature>
<evidence type="ECO:0000313" key="6">
    <source>
        <dbReference type="EMBL" id="PSN62137.1"/>
    </source>
</evidence>
<dbReference type="GO" id="GO:0005794">
    <property type="term" value="C:Golgi apparatus"/>
    <property type="evidence" value="ECO:0007669"/>
    <property type="project" value="TreeGrafter"/>
</dbReference>
<evidence type="ECO:0000256" key="4">
    <source>
        <dbReference type="SAM" id="MobiDB-lite"/>
    </source>
</evidence>
<dbReference type="GO" id="GO:0006487">
    <property type="term" value="P:protein N-linked glycosylation"/>
    <property type="evidence" value="ECO:0007669"/>
    <property type="project" value="TreeGrafter"/>
</dbReference>
<proteinExistence type="inferred from homology"/>